<evidence type="ECO:0000256" key="10">
    <source>
        <dbReference type="SAM" id="Phobius"/>
    </source>
</evidence>
<evidence type="ECO:0000313" key="12">
    <source>
        <dbReference type="Proteomes" id="UP000288716"/>
    </source>
</evidence>
<dbReference type="STRING" id="299467.A0A443SMK8"/>
<protein>
    <submittedName>
        <fullName evidence="11">GPI transamidase component PIG-S-like protein</fullName>
    </submittedName>
</protein>
<dbReference type="UniPathway" id="UPA00196"/>
<name>A0A443SMK8_9ACAR</name>
<dbReference type="PANTHER" id="PTHR21072">
    <property type="entry name" value="GPI TRANSAMIDASE COMPONENT PIG-S"/>
    <property type="match status" value="1"/>
</dbReference>
<evidence type="ECO:0000256" key="6">
    <source>
        <dbReference type="ARBA" id="ARBA00022824"/>
    </source>
</evidence>
<keyword evidence="4" id="KW-0337">GPI-anchor biosynthesis</keyword>
<evidence type="ECO:0000256" key="8">
    <source>
        <dbReference type="ARBA" id="ARBA00023136"/>
    </source>
</evidence>
<accession>A0A443SMK8</accession>
<evidence type="ECO:0000256" key="7">
    <source>
        <dbReference type="ARBA" id="ARBA00022989"/>
    </source>
</evidence>
<gene>
    <name evidence="11" type="ORF">B4U80_03361</name>
</gene>
<dbReference type="OrthoDB" id="28748at2759"/>
<evidence type="ECO:0000256" key="2">
    <source>
        <dbReference type="ARBA" id="ARBA00004687"/>
    </source>
</evidence>
<evidence type="ECO:0000256" key="4">
    <source>
        <dbReference type="ARBA" id="ARBA00022502"/>
    </source>
</evidence>
<dbReference type="EMBL" id="NCKV01001222">
    <property type="protein sequence ID" value="RWS28776.1"/>
    <property type="molecule type" value="Genomic_DNA"/>
</dbReference>
<dbReference type="Pfam" id="PF10510">
    <property type="entry name" value="PIG-S"/>
    <property type="match status" value="1"/>
</dbReference>
<evidence type="ECO:0000256" key="5">
    <source>
        <dbReference type="ARBA" id="ARBA00022692"/>
    </source>
</evidence>
<evidence type="ECO:0000256" key="9">
    <source>
        <dbReference type="ARBA" id="ARBA00023180"/>
    </source>
</evidence>
<feature type="transmembrane region" description="Helical" evidence="10">
    <location>
        <begin position="442"/>
        <end position="464"/>
    </location>
</feature>
<dbReference type="GO" id="GO:0016255">
    <property type="term" value="P:attachment of GPI anchor to protein"/>
    <property type="evidence" value="ECO:0007669"/>
    <property type="project" value="InterPro"/>
</dbReference>
<keyword evidence="12" id="KW-1185">Reference proteome</keyword>
<evidence type="ECO:0000313" key="11">
    <source>
        <dbReference type="EMBL" id="RWS28776.1"/>
    </source>
</evidence>
<keyword evidence="8 10" id="KW-0472">Membrane</keyword>
<dbReference type="GO" id="GO:0042765">
    <property type="term" value="C:GPI-anchor transamidase complex"/>
    <property type="evidence" value="ECO:0007669"/>
    <property type="project" value="InterPro"/>
</dbReference>
<dbReference type="Proteomes" id="UP000288716">
    <property type="component" value="Unassembled WGS sequence"/>
</dbReference>
<evidence type="ECO:0000256" key="3">
    <source>
        <dbReference type="ARBA" id="ARBA00005316"/>
    </source>
</evidence>
<dbReference type="PANTHER" id="PTHR21072:SF13">
    <property type="entry name" value="GPI TRANSAMIDASE COMPONENT PIG-S"/>
    <property type="match status" value="1"/>
</dbReference>
<keyword evidence="6" id="KW-0256">Endoplasmic reticulum</keyword>
<dbReference type="VEuPathDB" id="VectorBase:LDEU003266"/>
<proteinExistence type="inferred from homology"/>
<comment type="caution">
    <text evidence="11">The sequence shown here is derived from an EMBL/GenBank/DDBJ whole genome shotgun (WGS) entry which is preliminary data.</text>
</comment>
<comment type="subcellular location">
    <subcellularLocation>
        <location evidence="1">Endoplasmic reticulum membrane</location>
        <topology evidence="1">Multi-pass membrane protein</topology>
    </subcellularLocation>
</comment>
<sequence>MISNVIPVTVVSIADLEKDVLREDLMNNLKGSFTGDVAYKYNWKFLQPVKEESAIFSELKSLFEIDSSLDSLESHRIKGHLFIYLVPENSYIGASNRITFGSSRFAYISVKSNEYEIEERSLAELIVDTVEVMLQPKNSEKSQLFNKDNHNDINNMQFLLNNEIDILINIITEDVNEANDFQESSKLSEIKNLTNIAFLKQSGIFQLLDVKITTQMLYFALTPRFIESNLFVSPADANARLFKTSNVPLFLNAIESRIVEHNNKQSYYLTVYIPSNGSSPLTFYDESTKMKSNAFVTPYRGGVMVWNNEEDFNIGFKTFMRCLIGLPIKENSNTLIKNNYFAKWELDSIIRNVALLQLSKTLSSLESIEKLLGKVSNIVILEEIAGKMHQAVDLAHESIDCLAKGDLHEAFQLSSKAYQASETAFFDPSLLALLYFPDDQKYAVYFPLFLPVSLPLMASIHHIIRSLKK</sequence>
<comment type="pathway">
    <text evidence="2">Glycolipid biosynthesis; glycosylphosphatidylinositol-anchor biosynthesis.</text>
</comment>
<dbReference type="InterPro" id="IPR019540">
    <property type="entry name" value="PtdIno-glycan_biosynth_class_S"/>
</dbReference>
<reference evidence="11 12" key="1">
    <citation type="journal article" date="2018" name="Gigascience">
        <title>Genomes of trombidid mites reveal novel predicted allergens and laterally-transferred genes associated with secondary metabolism.</title>
        <authorList>
            <person name="Dong X."/>
            <person name="Chaisiri K."/>
            <person name="Xia D."/>
            <person name="Armstrong S.D."/>
            <person name="Fang Y."/>
            <person name="Donnelly M.J."/>
            <person name="Kadowaki T."/>
            <person name="McGarry J.W."/>
            <person name="Darby A.C."/>
            <person name="Makepeace B.L."/>
        </authorList>
    </citation>
    <scope>NUCLEOTIDE SEQUENCE [LARGE SCALE GENOMIC DNA]</scope>
    <source>
        <strain evidence="11">UoL-UT</strain>
    </source>
</reference>
<keyword evidence="5 10" id="KW-0812">Transmembrane</keyword>
<dbReference type="GO" id="GO:0006506">
    <property type="term" value="P:GPI anchor biosynthetic process"/>
    <property type="evidence" value="ECO:0007669"/>
    <property type="project" value="UniProtKB-UniPathway"/>
</dbReference>
<organism evidence="11 12">
    <name type="scientific">Leptotrombidium deliense</name>
    <dbReference type="NCBI Taxonomy" id="299467"/>
    <lineage>
        <taxon>Eukaryota</taxon>
        <taxon>Metazoa</taxon>
        <taxon>Ecdysozoa</taxon>
        <taxon>Arthropoda</taxon>
        <taxon>Chelicerata</taxon>
        <taxon>Arachnida</taxon>
        <taxon>Acari</taxon>
        <taxon>Acariformes</taxon>
        <taxon>Trombidiformes</taxon>
        <taxon>Prostigmata</taxon>
        <taxon>Anystina</taxon>
        <taxon>Parasitengona</taxon>
        <taxon>Trombiculoidea</taxon>
        <taxon>Trombiculidae</taxon>
        <taxon>Leptotrombidium</taxon>
    </lineage>
</organism>
<keyword evidence="9" id="KW-0325">Glycoprotein</keyword>
<dbReference type="AlphaFoldDB" id="A0A443SMK8"/>
<keyword evidence="7 10" id="KW-1133">Transmembrane helix</keyword>
<evidence type="ECO:0000256" key="1">
    <source>
        <dbReference type="ARBA" id="ARBA00004477"/>
    </source>
</evidence>
<comment type="similarity">
    <text evidence="3">Belongs to the PIGS family.</text>
</comment>